<reference evidence="5" key="1">
    <citation type="journal article" date="2021" name="PeerJ">
        <title>Extensive microbial diversity within the chicken gut microbiome revealed by metagenomics and culture.</title>
        <authorList>
            <person name="Gilroy R."/>
            <person name="Ravi A."/>
            <person name="Getino M."/>
            <person name="Pursley I."/>
            <person name="Horton D.L."/>
            <person name="Alikhan N.F."/>
            <person name="Baker D."/>
            <person name="Gharbi K."/>
            <person name="Hall N."/>
            <person name="Watson M."/>
            <person name="Adriaenssens E.M."/>
            <person name="Foster-Nyarko E."/>
            <person name="Jarju S."/>
            <person name="Secka A."/>
            <person name="Antonio M."/>
            <person name="Oren A."/>
            <person name="Chaudhuri R.R."/>
            <person name="La Ragione R."/>
            <person name="Hildebrand F."/>
            <person name="Pallen M.J."/>
        </authorList>
    </citation>
    <scope>NUCLEOTIDE SEQUENCE</scope>
    <source>
        <strain evidence="5">ChiBcec8-13705</strain>
    </source>
</reference>
<feature type="binding site" evidence="4">
    <location>
        <position position="100"/>
    </location>
    <ligand>
        <name>a divalent metal cation</name>
        <dbReference type="ChEBI" id="CHEBI:60240"/>
        <label>1</label>
    </ligand>
</feature>
<organism evidence="5 6">
    <name type="scientific">Candidatus Gemmiger avicola</name>
    <dbReference type="NCBI Taxonomy" id="2838605"/>
    <lineage>
        <taxon>Bacteria</taxon>
        <taxon>Bacillati</taxon>
        <taxon>Bacillota</taxon>
        <taxon>Clostridia</taxon>
        <taxon>Eubacteriales</taxon>
        <taxon>Gemmiger</taxon>
    </lineage>
</organism>
<dbReference type="GO" id="GO:0046872">
    <property type="term" value="F:metal ion binding"/>
    <property type="evidence" value="ECO:0007669"/>
    <property type="project" value="UniProtKB-KW"/>
</dbReference>
<name>A0A9D2M6K0_9FIRM</name>
<dbReference type="GO" id="GO:0005737">
    <property type="term" value="C:cytoplasm"/>
    <property type="evidence" value="ECO:0007669"/>
    <property type="project" value="TreeGrafter"/>
</dbReference>
<dbReference type="FunFam" id="3.40.1390.30:FF:000001">
    <property type="entry name" value="GTP cyclohydrolase 1 type 2"/>
    <property type="match status" value="1"/>
</dbReference>
<dbReference type="NCBIfam" id="TIGR00486">
    <property type="entry name" value="YbgI_SA1388"/>
    <property type="match status" value="1"/>
</dbReference>
<dbReference type="Proteomes" id="UP000886803">
    <property type="component" value="Unassembled WGS sequence"/>
</dbReference>
<feature type="binding site" evidence="4">
    <location>
        <position position="216"/>
    </location>
    <ligand>
        <name>a divalent metal cation</name>
        <dbReference type="ChEBI" id="CHEBI:60240"/>
        <label>1</label>
    </ligand>
</feature>
<evidence type="ECO:0000256" key="4">
    <source>
        <dbReference type="PIRSR" id="PIRSR602678-1"/>
    </source>
</evidence>
<feature type="binding site" evidence="4">
    <location>
        <position position="212"/>
    </location>
    <ligand>
        <name>a divalent metal cation</name>
        <dbReference type="ChEBI" id="CHEBI:60240"/>
        <label>1</label>
    </ligand>
</feature>
<dbReference type="AlphaFoldDB" id="A0A9D2M6K0"/>
<gene>
    <name evidence="5" type="ORF">H9945_04825</name>
</gene>
<comment type="similarity">
    <text evidence="1">Belongs to the GTP cyclohydrolase I type 2/NIF3 family.</text>
</comment>
<dbReference type="Pfam" id="PF01784">
    <property type="entry name" value="DUF34_NIF3"/>
    <property type="match status" value="1"/>
</dbReference>
<dbReference type="EMBL" id="DWYG01000071">
    <property type="protein sequence ID" value="HJB41803.1"/>
    <property type="molecule type" value="Genomic_DNA"/>
</dbReference>
<comment type="caution">
    <text evidence="5">The sequence shown here is derived from an EMBL/GenBank/DDBJ whole genome shotgun (WGS) entry which is preliminary data.</text>
</comment>
<reference evidence="5" key="2">
    <citation type="submission" date="2021-04" db="EMBL/GenBank/DDBJ databases">
        <authorList>
            <person name="Gilroy R."/>
        </authorList>
    </citation>
    <scope>NUCLEOTIDE SEQUENCE</scope>
    <source>
        <strain evidence="5">ChiBcec8-13705</strain>
    </source>
</reference>
<feature type="binding site" evidence="4">
    <location>
        <position position="65"/>
    </location>
    <ligand>
        <name>a divalent metal cation</name>
        <dbReference type="ChEBI" id="CHEBI:60240"/>
        <label>1</label>
    </ligand>
</feature>
<evidence type="ECO:0000256" key="3">
    <source>
        <dbReference type="ARBA" id="ARBA00022723"/>
    </source>
</evidence>
<evidence type="ECO:0000313" key="6">
    <source>
        <dbReference type="Proteomes" id="UP000886803"/>
    </source>
</evidence>
<evidence type="ECO:0000256" key="2">
    <source>
        <dbReference type="ARBA" id="ARBA00022112"/>
    </source>
</evidence>
<dbReference type="Gene3D" id="3.40.1390.30">
    <property type="entry name" value="NIF3 (NGG1p interacting factor 3)-like"/>
    <property type="match status" value="2"/>
</dbReference>
<sequence>MSVTVQSVLQVLQQYAPVELACDWDNVGLLVDAGRPVSRIATALDITPAVVAEAAQNGCELIVAHHPVIFHPFKRIEAGDVPALLLQNGISAICMHTNLDAAPGGVNDTLAGLLGMTETEVFAEGCGRIGRLETPTTAEALARRCADLLGSHPQYVEADRPVARLAEVSGAGGSELAAAVALGADCLVTGEAAHHIALEARRLGVGLVVAGHWATEHPIAAVLAGKLAAALPGVETMACQADTDPFAYL</sequence>
<keyword evidence="3 4" id="KW-0479">Metal-binding</keyword>
<dbReference type="PANTHER" id="PTHR13799:SF14">
    <property type="entry name" value="GTP CYCLOHYDROLASE 1 TYPE 2 HOMOLOG"/>
    <property type="match status" value="1"/>
</dbReference>
<evidence type="ECO:0000313" key="5">
    <source>
        <dbReference type="EMBL" id="HJB41803.1"/>
    </source>
</evidence>
<protein>
    <recommendedName>
        <fullName evidence="2">GTP cyclohydrolase 1 type 2 homolog</fullName>
    </recommendedName>
</protein>
<feature type="binding site" evidence="4">
    <location>
        <position position="66"/>
    </location>
    <ligand>
        <name>a divalent metal cation</name>
        <dbReference type="ChEBI" id="CHEBI:60240"/>
        <label>1</label>
    </ligand>
</feature>
<dbReference type="InterPro" id="IPR002678">
    <property type="entry name" value="DUF34/NIF3"/>
</dbReference>
<proteinExistence type="inferred from homology"/>
<evidence type="ECO:0000256" key="1">
    <source>
        <dbReference type="ARBA" id="ARBA00006964"/>
    </source>
</evidence>
<accession>A0A9D2M6K0</accession>
<dbReference type="PANTHER" id="PTHR13799">
    <property type="entry name" value="NGG1 INTERACTING FACTOR 3"/>
    <property type="match status" value="1"/>
</dbReference>
<dbReference type="SUPFAM" id="SSF102705">
    <property type="entry name" value="NIF3 (NGG1p interacting factor 3)-like"/>
    <property type="match status" value="1"/>
</dbReference>
<dbReference type="InterPro" id="IPR036069">
    <property type="entry name" value="DUF34/NIF3_sf"/>
</dbReference>